<dbReference type="HOGENOM" id="CLU_090265_5_0_6"/>
<dbReference type="GO" id="GO:0019867">
    <property type="term" value="C:outer membrane"/>
    <property type="evidence" value="ECO:0007669"/>
    <property type="project" value="InterPro"/>
</dbReference>
<dbReference type="RefSeq" id="WP_009836560.1">
    <property type="nucleotide sequence ID" value="NZ_AAOH01000001.1"/>
</dbReference>
<organism evidence="5 6">
    <name type="scientific">Pseudoalteromonas tunicata D2</name>
    <dbReference type="NCBI Taxonomy" id="87626"/>
    <lineage>
        <taxon>Bacteria</taxon>
        <taxon>Pseudomonadati</taxon>
        <taxon>Pseudomonadota</taxon>
        <taxon>Gammaproteobacteria</taxon>
        <taxon>Alteromonadales</taxon>
        <taxon>Pseudoalteromonadaceae</taxon>
        <taxon>Pseudoalteromonas</taxon>
    </lineage>
</organism>
<protein>
    <recommendedName>
        <fullName evidence="4">Glycine zipper 2TM domain-containing protein</fullName>
    </recommendedName>
</protein>
<feature type="domain" description="Glycine zipper 2TM" evidence="4">
    <location>
        <begin position="63"/>
        <end position="94"/>
    </location>
</feature>
<proteinExistence type="predicted"/>
<accession>A4C3X8</accession>
<feature type="signal peptide" evidence="3">
    <location>
        <begin position="1"/>
        <end position="22"/>
    </location>
</feature>
<dbReference type="InterPro" id="IPR008816">
    <property type="entry name" value="Gly_zipper_2TM_dom"/>
</dbReference>
<reference evidence="5 6" key="1">
    <citation type="submission" date="2006-02" db="EMBL/GenBank/DDBJ databases">
        <authorList>
            <person name="Moran M.A."/>
            <person name="Kjelleberg S."/>
            <person name="Egan S."/>
            <person name="Saunders N."/>
            <person name="Thomas T."/>
            <person name="Ferriera S."/>
            <person name="Johnson J."/>
            <person name="Kravitz S."/>
            <person name="Halpern A."/>
            <person name="Remington K."/>
            <person name="Beeson K."/>
            <person name="Tran B."/>
            <person name="Rogers Y.-H."/>
            <person name="Friedman R."/>
            <person name="Venter J.C."/>
        </authorList>
    </citation>
    <scope>NUCLEOTIDE SEQUENCE [LARGE SCALE GENOMIC DNA]</scope>
    <source>
        <strain evidence="5 6">D2</strain>
    </source>
</reference>
<gene>
    <name evidence="5" type="ORF">PTD2_01786</name>
</gene>
<dbReference type="STRING" id="87626.PTD2_01786"/>
<dbReference type="Pfam" id="PF05433">
    <property type="entry name" value="Rick_17kDa_Anti"/>
    <property type="match status" value="1"/>
</dbReference>
<dbReference type="AlphaFoldDB" id="A4C3X8"/>
<dbReference type="eggNOG" id="COG3133">
    <property type="taxonomic scope" value="Bacteria"/>
</dbReference>
<dbReference type="EMBL" id="AAOH01000001">
    <property type="protein sequence ID" value="EAR30260.1"/>
    <property type="molecule type" value="Genomic_DNA"/>
</dbReference>
<keyword evidence="6" id="KW-1185">Reference proteome</keyword>
<feature type="chain" id="PRO_5002666925" description="Glycine zipper 2TM domain-containing protein" evidence="3">
    <location>
        <begin position="23"/>
        <end position="157"/>
    </location>
</feature>
<evidence type="ECO:0000313" key="5">
    <source>
        <dbReference type="EMBL" id="EAR30260.1"/>
    </source>
</evidence>
<evidence type="ECO:0000256" key="3">
    <source>
        <dbReference type="SAM" id="SignalP"/>
    </source>
</evidence>
<dbReference type="PANTHER" id="PTHR35603:SF2">
    <property type="entry name" value="OUTER MEMBRANE LIPOPROTEIN"/>
    <property type="match status" value="1"/>
</dbReference>
<evidence type="ECO:0000256" key="1">
    <source>
        <dbReference type="ARBA" id="ARBA00004370"/>
    </source>
</evidence>
<dbReference type="OrthoDB" id="6291231at2"/>
<dbReference type="PANTHER" id="PTHR35603">
    <property type="match status" value="1"/>
</dbReference>
<evidence type="ECO:0000256" key="2">
    <source>
        <dbReference type="ARBA" id="ARBA00023136"/>
    </source>
</evidence>
<evidence type="ECO:0000259" key="4">
    <source>
        <dbReference type="Pfam" id="PF05433"/>
    </source>
</evidence>
<keyword evidence="3" id="KW-0732">Signal</keyword>
<comment type="caution">
    <text evidence="5">The sequence shown here is derived from an EMBL/GenBank/DDBJ whole genome shotgun (WGS) entry which is preliminary data.</text>
</comment>
<dbReference type="InterPro" id="IPR051407">
    <property type="entry name" value="Bact_OM_lipoprot/Surf_antigen"/>
</dbReference>
<evidence type="ECO:0000313" key="6">
    <source>
        <dbReference type="Proteomes" id="UP000006201"/>
    </source>
</evidence>
<dbReference type="Proteomes" id="UP000006201">
    <property type="component" value="Unassembled WGS sequence"/>
</dbReference>
<sequence>MPKYLVYVSLILLAFFSTSSKAHYERNKAVPVEKVLFGQITSKREITETEIVTDRRNGWNHFGGALIGGAIGNQFGDGSGRVAATILGALIGANASSNRQPRQHIYQQQLVELMIRTEHDGEFMVIQDNDPKMQFNAKDKVRMVYLANGNVRVDRDY</sequence>
<comment type="subcellular location">
    <subcellularLocation>
        <location evidence="1">Membrane</location>
    </subcellularLocation>
</comment>
<keyword evidence="2" id="KW-0472">Membrane</keyword>
<name>A4C3X8_9GAMM</name>